<gene>
    <name evidence="1" type="ORF">EKD96_21085</name>
</gene>
<dbReference type="EMBL" id="SDIQ01000044">
    <property type="protein sequence ID" value="RXL17145.1"/>
    <property type="molecule type" value="Genomic_DNA"/>
</dbReference>
<sequence length="263" mass="28999">MATLTNQEWLLAIFRKKQLKPTGKQEFVPVECIDTAFAAALNDAFEPLVISATNRMNKSFSAFLKRSPRDRITVGSFNDIKEWFAAVEASRAGRKDSPHLPVNKLAMPLVNLSRSPAFSIYEGELSRDVFNDGEITDENDVTSALVSTIPFSLNYSLWIASDEKESLGMVASAFAFWLRLYASHGQASFTATSVISDVEMPINCVIEGQKSIAFQPFTSGTEEDRIFAVGLDMTVVADLPLLTYVEQVDAKITVKAKVQDGPQ</sequence>
<evidence type="ECO:0000313" key="1">
    <source>
        <dbReference type="EMBL" id="RXL17145.1"/>
    </source>
</evidence>
<name>A0A4Q1DIE9_SALER</name>
<dbReference type="AlphaFoldDB" id="A0A4Q1DIE9"/>
<accession>A0A4Q1DIE9</accession>
<reference evidence="1" key="1">
    <citation type="submission" date="2019-01" db="EMBL/GenBank/DDBJ databases">
        <title>Whole genome sequencing of Salmonella enterica.</title>
        <authorList>
            <person name="Cao G."/>
        </authorList>
    </citation>
    <scope>NUCLEOTIDE SEQUENCE [LARGE SCALE GENOMIC DNA]</scope>
    <source>
        <strain evidence="1">CFSAN074594</strain>
    </source>
</reference>
<organism evidence="1">
    <name type="scientific">Salmonella enterica</name>
    <name type="common">Salmonella choleraesuis</name>
    <dbReference type="NCBI Taxonomy" id="28901"/>
    <lineage>
        <taxon>Bacteria</taxon>
        <taxon>Pseudomonadati</taxon>
        <taxon>Pseudomonadota</taxon>
        <taxon>Gammaproteobacteria</taxon>
        <taxon>Enterobacterales</taxon>
        <taxon>Enterobacteriaceae</taxon>
        <taxon>Salmonella</taxon>
    </lineage>
</organism>
<dbReference type="RefSeq" id="WP_000224251.1">
    <property type="nucleotide sequence ID" value="NZ_QIZF01000016.1"/>
</dbReference>
<comment type="caution">
    <text evidence="1">The sequence shown here is derived from an EMBL/GenBank/DDBJ whole genome shotgun (WGS) entry which is preliminary data.</text>
</comment>
<protein>
    <submittedName>
        <fullName evidence="1">Baseplate</fullName>
    </submittedName>
</protein>
<dbReference type="Proteomes" id="UP000839536">
    <property type="component" value="Unassembled WGS sequence"/>
</dbReference>
<proteinExistence type="predicted"/>